<keyword evidence="2 6" id="KW-0813">Transport</keyword>
<organism evidence="7 8">
    <name type="scientific">Candidatus Propionivibrio aalborgensis</name>
    <dbReference type="NCBI Taxonomy" id="1860101"/>
    <lineage>
        <taxon>Bacteria</taxon>
        <taxon>Pseudomonadati</taxon>
        <taxon>Pseudomonadota</taxon>
        <taxon>Betaproteobacteria</taxon>
        <taxon>Rhodocyclales</taxon>
        <taxon>Rhodocyclaceae</taxon>
        <taxon>Propionivibrio</taxon>
    </lineage>
</organism>
<reference evidence="7 8" key="1">
    <citation type="submission" date="2016-06" db="EMBL/GenBank/DDBJ databases">
        <authorList>
            <person name="Kjaerup R.B."/>
            <person name="Dalgaard T.S."/>
            <person name="Juul-Madsen H.R."/>
        </authorList>
    </citation>
    <scope>NUCLEOTIDE SEQUENCE [LARGE SCALE GENOMIC DNA]</scope>
    <source>
        <strain evidence="7">2</strain>
    </source>
</reference>
<dbReference type="NCBIfam" id="NF004392">
    <property type="entry name" value="PRK05751.1-3"/>
    <property type="match status" value="1"/>
</dbReference>
<evidence type="ECO:0000256" key="4">
    <source>
        <dbReference type="ARBA" id="ARBA00023010"/>
    </source>
</evidence>
<name>A0A1A8XM36_9RHOO</name>
<keyword evidence="8" id="KW-1185">Reference proteome</keyword>
<keyword evidence="4 6" id="KW-0811">Translocation</keyword>
<dbReference type="NCBIfam" id="TIGR00809">
    <property type="entry name" value="secB"/>
    <property type="match status" value="1"/>
</dbReference>
<comment type="subunit">
    <text evidence="6">Homotetramer, a dimer of dimers. One homotetramer interacts with 1 SecA dimer.</text>
</comment>
<protein>
    <recommendedName>
        <fullName evidence="6">Protein-export protein SecB</fullName>
    </recommendedName>
</protein>
<dbReference type="GO" id="GO:0005737">
    <property type="term" value="C:cytoplasm"/>
    <property type="evidence" value="ECO:0007669"/>
    <property type="project" value="UniProtKB-SubCell"/>
</dbReference>
<evidence type="ECO:0000256" key="2">
    <source>
        <dbReference type="ARBA" id="ARBA00022448"/>
    </source>
</evidence>
<gene>
    <name evidence="6 7" type="primary">secB</name>
    <name evidence="7" type="ORF">PROAA_1540025</name>
</gene>
<evidence type="ECO:0000256" key="6">
    <source>
        <dbReference type="HAMAP-Rule" id="MF_00821"/>
    </source>
</evidence>
<evidence type="ECO:0000313" key="7">
    <source>
        <dbReference type="EMBL" id="SBT05472.1"/>
    </source>
</evidence>
<comment type="similarity">
    <text evidence="1 6">Belongs to the SecB family.</text>
</comment>
<dbReference type="InterPro" id="IPR035958">
    <property type="entry name" value="SecB-like_sf"/>
</dbReference>
<dbReference type="Gene3D" id="3.10.420.10">
    <property type="entry name" value="SecB-like"/>
    <property type="match status" value="1"/>
</dbReference>
<dbReference type="EMBL" id="FLQY01000062">
    <property type="protein sequence ID" value="SBT05472.1"/>
    <property type="molecule type" value="Genomic_DNA"/>
</dbReference>
<evidence type="ECO:0000313" key="8">
    <source>
        <dbReference type="Proteomes" id="UP000199600"/>
    </source>
</evidence>
<accession>A0A1A8XM36</accession>
<dbReference type="PANTHER" id="PTHR36918">
    <property type="match status" value="1"/>
</dbReference>
<dbReference type="NCBIfam" id="NF004394">
    <property type="entry name" value="PRK05751.1-5"/>
    <property type="match status" value="1"/>
</dbReference>
<dbReference type="GO" id="GO:0006457">
    <property type="term" value="P:protein folding"/>
    <property type="evidence" value="ECO:0007669"/>
    <property type="project" value="UniProtKB-UniRule"/>
</dbReference>
<keyword evidence="6" id="KW-0963">Cytoplasm</keyword>
<dbReference type="PANTHER" id="PTHR36918:SF1">
    <property type="entry name" value="PROTEIN-EXPORT PROTEIN SECB"/>
    <property type="match status" value="1"/>
</dbReference>
<dbReference type="GO" id="GO:0051262">
    <property type="term" value="P:protein tetramerization"/>
    <property type="evidence" value="ECO:0007669"/>
    <property type="project" value="InterPro"/>
</dbReference>
<sequence length="164" mass="17634">MTEQAAPSQEAPSFAIEKLYVKDLSLEVPNAPEIYLERDAPEVNIQLQTGVRTMGDGVYEVTLTVTVTAKLAEKTVFLVEAGQAGIFRVKNVPEENLQPLLSIACPNILFPYSRELISESITRAGFSPVILQPVNFEALFAARAQQEQAAAAAAAGTAGVETIQ</sequence>
<dbReference type="Pfam" id="PF02556">
    <property type="entry name" value="SecB"/>
    <property type="match status" value="1"/>
</dbReference>
<evidence type="ECO:0000256" key="1">
    <source>
        <dbReference type="ARBA" id="ARBA00009990"/>
    </source>
</evidence>
<dbReference type="RefSeq" id="WP_186410174.1">
    <property type="nucleotide sequence ID" value="NZ_FLQY01000062.1"/>
</dbReference>
<proteinExistence type="inferred from homology"/>
<comment type="subcellular location">
    <subcellularLocation>
        <location evidence="6">Cytoplasm</location>
    </subcellularLocation>
</comment>
<comment type="function">
    <text evidence="6">One of the proteins required for the normal export of preproteins out of the cell cytoplasm. It is a molecular chaperone that binds to a subset of precursor proteins, maintaining them in a translocation-competent state. It also specifically binds to its receptor SecA.</text>
</comment>
<dbReference type="PRINTS" id="PR01594">
    <property type="entry name" value="SECBCHAPRONE"/>
</dbReference>
<evidence type="ECO:0000256" key="5">
    <source>
        <dbReference type="ARBA" id="ARBA00023186"/>
    </source>
</evidence>
<dbReference type="GO" id="GO:0015031">
    <property type="term" value="P:protein transport"/>
    <property type="evidence" value="ECO:0007669"/>
    <property type="project" value="UniProtKB-UniRule"/>
</dbReference>
<dbReference type="SUPFAM" id="SSF54611">
    <property type="entry name" value="SecB-like"/>
    <property type="match status" value="1"/>
</dbReference>
<keyword evidence="5 6" id="KW-0143">Chaperone</keyword>
<evidence type="ECO:0000256" key="3">
    <source>
        <dbReference type="ARBA" id="ARBA00022927"/>
    </source>
</evidence>
<dbReference type="AlphaFoldDB" id="A0A1A8XM36"/>
<dbReference type="Proteomes" id="UP000199600">
    <property type="component" value="Unassembled WGS sequence"/>
</dbReference>
<dbReference type="InterPro" id="IPR003708">
    <property type="entry name" value="SecB"/>
</dbReference>
<dbReference type="GO" id="GO:0051082">
    <property type="term" value="F:unfolded protein binding"/>
    <property type="evidence" value="ECO:0007669"/>
    <property type="project" value="InterPro"/>
</dbReference>
<keyword evidence="3 6" id="KW-0653">Protein transport</keyword>
<dbReference type="HAMAP" id="MF_00821">
    <property type="entry name" value="SecB"/>
    <property type="match status" value="1"/>
</dbReference>